<proteinExistence type="predicted"/>
<dbReference type="Proteomes" id="UP001253851">
    <property type="component" value="Unassembled WGS sequence"/>
</dbReference>
<gene>
    <name evidence="1" type="ORF">P7I34_14025</name>
</gene>
<sequence length="41" mass="4392">MKIGGFHVNGAPHVSSSVKQSLKTAFLEKATLPVADLKRLD</sequence>
<dbReference type="EMBL" id="JARQDZ010000009">
    <property type="protein sequence ID" value="MDT2983791.1"/>
    <property type="molecule type" value="Genomic_DNA"/>
</dbReference>
<dbReference type="RefSeq" id="WP_276526194.1">
    <property type="nucleotide sequence ID" value="NZ_FNFS01000015.1"/>
</dbReference>
<comment type="caution">
    <text evidence="1">The sequence shown here is derived from an EMBL/GenBank/DDBJ whole genome shotgun (WGS) entry which is preliminary data.</text>
</comment>
<accession>A0ABD5FQ42</accession>
<evidence type="ECO:0000313" key="2">
    <source>
        <dbReference type="Proteomes" id="UP001253851"/>
    </source>
</evidence>
<protein>
    <submittedName>
        <fullName evidence="1">Uncharacterized protein</fullName>
    </submittedName>
</protein>
<evidence type="ECO:0000313" key="1">
    <source>
        <dbReference type="EMBL" id="MDT2983791.1"/>
    </source>
</evidence>
<dbReference type="AlphaFoldDB" id="A0ABD5FQ42"/>
<reference evidence="1 2" key="1">
    <citation type="submission" date="2023-03" db="EMBL/GenBank/DDBJ databases">
        <authorList>
            <person name="Shen W."/>
            <person name="Cai J."/>
        </authorList>
    </citation>
    <scope>NUCLEOTIDE SEQUENCE [LARGE SCALE GENOMIC DNA]</scope>
    <source>
        <strain evidence="1 2">B516</strain>
    </source>
</reference>
<organism evidence="1 2">
    <name type="scientific">Enterococcus casseliflavus</name>
    <name type="common">Enterococcus flavescens</name>
    <dbReference type="NCBI Taxonomy" id="37734"/>
    <lineage>
        <taxon>Bacteria</taxon>
        <taxon>Bacillati</taxon>
        <taxon>Bacillota</taxon>
        <taxon>Bacilli</taxon>
        <taxon>Lactobacillales</taxon>
        <taxon>Enterococcaceae</taxon>
        <taxon>Enterococcus</taxon>
    </lineage>
</organism>
<name>A0ABD5FQ42_ENTCA</name>